<evidence type="ECO:0000256" key="1">
    <source>
        <dbReference type="ARBA" id="ARBA00004196"/>
    </source>
</evidence>
<evidence type="ECO:0000313" key="6">
    <source>
        <dbReference type="Proteomes" id="UP001049200"/>
    </source>
</evidence>
<dbReference type="PANTHER" id="PTHR46847:SF1">
    <property type="entry name" value="D-ALLOSE-BINDING PERIPLASMIC PROTEIN-RELATED"/>
    <property type="match status" value="1"/>
</dbReference>
<keyword evidence="6" id="KW-1185">Reference proteome</keyword>
<comment type="similarity">
    <text evidence="2">Belongs to the bacterial solute-binding protein 2 family.</text>
</comment>
<dbReference type="RefSeq" id="WP_217871820.1">
    <property type="nucleotide sequence ID" value="NZ_JAHSTU010000003.1"/>
</dbReference>
<gene>
    <name evidence="5" type="ORF">KVG88_14175</name>
</gene>
<feature type="domain" description="Periplasmic binding protein" evidence="4">
    <location>
        <begin position="54"/>
        <end position="311"/>
    </location>
</feature>
<dbReference type="Proteomes" id="UP001049200">
    <property type="component" value="Unassembled WGS sequence"/>
</dbReference>
<evidence type="ECO:0000313" key="5">
    <source>
        <dbReference type="EMBL" id="MBV4521209.1"/>
    </source>
</evidence>
<organism evidence="5 6">
    <name type="scientific">Pseudomonas azerbaijanoccidentalis</name>
    <dbReference type="NCBI Taxonomy" id="2842347"/>
    <lineage>
        <taxon>Bacteria</taxon>
        <taxon>Pseudomonadati</taxon>
        <taxon>Pseudomonadota</taxon>
        <taxon>Gammaproteobacteria</taxon>
        <taxon>Pseudomonadales</taxon>
        <taxon>Pseudomonadaceae</taxon>
        <taxon>Pseudomonas</taxon>
    </lineage>
</organism>
<protein>
    <submittedName>
        <fullName evidence="5">Sugar ABC transporter substrate-binding protein</fullName>
    </submittedName>
</protein>
<accession>A0ABS6QQJ2</accession>
<dbReference type="PANTHER" id="PTHR46847">
    <property type="entry name" value="D-ALLOSE-BINDING PERIPLASMIC PROTEIN-RELATED"/>
    <property type="match status" value="1"/>
</dbReference>
<name>A0ABS6QQJ2_9PSED</name>
<dbReference type="Pfam" id="PF13407">
    <property type="entry name" value="Peripla_BP_4"/>
    <property type="match status" value="1"/>
</dbReference>
<dbReference type="CDD" id="cd01536">
    <property type="entry name" value="PBP1_ABC_sugar_binding-like"/>
    <property type="match status" value="1"/>
</dbReference>
<dbReference type="PROSITE" id="PS51318">
    <property type="entry name" value="TAT"/>
    <property type="match status" value="1"/>
</dbReference>
<sequence>MNKNDKDPTNQLQFSRRKLLIGAASLAGAGAVAGLFPRVLWAQEQVTFSNAFRSMTNPYHALFNRGGEAFATSQKAAYSPLVSEGNSQKSIADIRALISKTNGNLVLTVDPNDSADTRAIIEECVKAGVYITTIWNKPDDMHPWDYNPYWVSHLSEDGEAVGEEMATQLFEAMGGKGGVVALGGILSNVPAINRRKGLDAALKKYPDIKLLDFQPADWSANKAFAIVQSWLTRFGSDLNGIWSCNDDMGMGALEALRGEGLAGSIPIVGMDGTEQAVQAIRSGEYIATSTIDPYWVGSVGLALGYAAKTGKLDPAREPREHREFYIRPQMVNRANAEAFFNANFKTPPTLDVTDYWSRVAGPIRYDS</sequence>
<keyword evidence="3" id="KW-0732">Signal</keyword>
<evidence type="ECO:0000256" key="2">
    <source>
        <dbReference type="ARBA" id="ARBA00007639"/>
    </source>
</evidence>
<comment type="subcellular location">
    <subcellularLocation>
        <location evidence="1">Cell envelope</location>
    </subcellularLocation>
</comment>
<dbReference type="InterPro" id="IPR025997">
    <property type="entry name" value="SBP_2_dom"/>
</dbReference>
<comment type="caution">
    <text evidence="5">The sequence shown here is derived from an EMBL/GenBank/DDBJ whole genome shotgun (WGS) entry which is preliminary data.</text>
</comment>
<dbReference type="InterPro" id="IPR006311">
    <property type="entry name" value="TAT_signal"/>
</dbReference>
<proteinExistence type="inferred from homology"/>
<dbReference type="EMBL" id="JAHSTU010000003">
    <property type="protein sequence ID" value="MBV4521209.1"/>
    <property type="molecule type" value="Genomic_DNA"/>
</dbReference>
<evidence type="ECO:0000259" key="4">
    <source>
        <dbReference type="Pfam" id="PF13407"/>
    </source>
</evidence>
<evidence type="ECO:0000256" key="3">
    <source>
        <dbReference type="ARBA" id="ARBA00022729"/>
    </source>
</evidence>
<reference evidence="5" key="1">
    <citation type="submission" date="2021-06" db="EMBL/GenBank/DDBJ databases">
        <title>Updating the genus Pseudomonas: Description of 43 new species and partition of the Pseudomonas putida group.</title>
        <authorList>
            <person name="Girard L."/>
            <person name="Lood C."/>
            <person name="Vandamme P."/>
            <person name="Rokni-Zadeh H."/>
            <person name="Van Noort V."/>
            <person name="Hofte M."/>
            <person name="Lavigne R."/>
            <person name="De Mot R."/>
        </authorList>
    </citation>
    <scope>NUCLEOTIDE SEQUENCE</scope>
    <source>
        <strain evidence="5">SWRI74</strain>
    </source>
</reference>